<evidence type="ECO:0000256" key="6">
    <source>
        <dbReference type="ARBA" id="ARBA00022842"/>
    </source>
</evidence>
<dbReference type="GO" id="GO:0004540">
    <property type="term" value="F:RNA nuclease activity"/>
    <property type="evidence" value="ECO:0007669"/>
    <property type="project" value="InterPro"/>
</dbReference>
<dbReference type="AlphaFoldDB" id="A0A1L6JCL3"/>
<organism evidence="10 13">
    <name type="scientific">Sphingomonas koreensis</name>
    <dbReference type="NCBI Taxonomy" id="93064"/>
    <lineage>
        <taxon>Bacteria</taxon>
        <taxon>Pseudomonadati</taxon>
        <taxon>Pseudomonadota</taxon>
        <taxon>Alphaproteobacteria</taxon>
        <taxon>Sphingomonadales</taxon>
        <taxon>Sphingomonadaceae</taxon>
        <taxon>Sphingomonas</taxon>
    </lineage>
</organism>
<evidence type="ECO:0000256" key="4">
    <source>
        <dbReference type="ARBA" id="ARBA00022723"/>
    </source>
</evidence>
<proteinExistence type="inferred from homology"/>
<keyword evidence="2 8" id="KW-1277">Toxin-antitoxin system</keyword>
<dbReference type="EMBL" id="QQYZ01000002">
    <property type="protein sequence ID" value="RSY89596.1"/>
    <property type="molecule type" value="Genomic_DNA"/>
</dbReference>
<dbReference type="InterPro" id="IPR050556">
    <property type="entry name" value="Type_II_TA_system_RNase"/>
</dbReference>
<evidence type="ECO:0000256" key="5">
    <source>
        <dbReference type="ARBA" id="ARBA00022801"/>
    </source>
</evidence>
<evidence type="ECO:0000313" key="11">
    <source>
        <dbReference type="EMBL" id="RSV00503.1"/>
    </source>
</evidence>
<dbReference type="Pfam" id="PF01850">
    <property type="entry name" value="PIN"/>
    <property type="match status" value="1"/>
</dbReference>
<dbReference type="PANTHER" id="PTHR33653">
    <property type="entry name" value="RIBONUCLEASE VAPC2"/>
    <property type="match status" value="1"/>
</dbReference>
<keyword evidence="8" id="KW-0800">Toxin</keyword>
<dbReference type="InterPro" id="IPR022907">
    <property type="entry name" value="VapC_family"/>
</dbReference>
<feature type="domain" description="PIN" evidence="9">
    <location>
        <begin position="4"/>
        <end position="108"/>
    </location>
</feature>
<dbReference type="EC" id="3.1.-.-" evidence="8"/>
<dbReference type="CDD" id="cd18736">
    <property type="entry name" value="PIN_CcVapC1-like"/>
    <property type="match status" value="1"/>
</dbReference>
<evidence type="ECO:0000313" key="13">
    <source>
        <dbReference type="Proteomes" id="UP000185161"/>
    </source>
</evidence>
<dbReference type="STRING" id="93064.BRX40_15535"/>
<comment type="similarity">
    <text evidence="7 8">Belongs to the PINc/VapC protein family.</text>
</comment>
<dbReference type="InterPro" id="IPR002716">
    <property type="entry name" value="PIN_dom"/>
</dbReference>
<evidence type="ECO:0000256" key="7">
    <source>
        <dbReference type="ARBA" id="ARBA00038093"/>
    </source>
</evidence>
<dbReference type="EMBL" id="CP018820">
    <property type="protein sequence ID" value="APR53645.1"/>
    <property type="molecule type" value="Genomic_DNA"/>
</dbReference>
<name>A0A1L6JCL3_9SPHN</name>
<dbReference type="KEGG" id="skr:BRX40_15535"/>
<dbReference type="GeneID" id="44133976"/>
<keyword evidence="13" id="KW-1185">Reference proteome</keyword>
<reference evidence="14 15" key="3">
    <citation type="submission" date="2018-07" db="EMBL/GenBank/DDBJ databases">
        <title>Genomic and Epidemiologic Investigation of an Indolent Hospital Outbreak.</title>
        <authorList>
            <person name="Johnson R.C."/>
            <person name="Deming C."/>
            <person name="Conlan S."/>
            <person name="Zellmer C.J."/>
            <person name="Michelin A.V."/>
            <person name="Lee-Lin S."/>
            <person name="Thomas P.J."/>
            <person name="Park M."/>
            <person name="Weingarten R.A."/>
            <person name="Less J."/>
            <person name="Dekker J.P."/>
            <person name="Frank K.M."/>
            <person name="Musser K.A."/>
            <person name="Mcquiston J.R."/>
            <person name="Henderson D.K."/>
            <person name="Lau A.F."/>
            <person name="Palmore T.N."/>
            <person name="Segre J.A."/>
        </authorList>
    </citation>
    <scope>NUCLEOTIDE SEQUENCE [LARGE SCALE GENOMIC DNA]</scope>
    <source>
        <strain evidence="12 15">SK-CDC1_0717</strain>
        <strain evidence="11 14">SK-NIH.Env10_0317</strain>
    </source>
</reference>
<dbReference type="HAMAP" id="MF_00265">
    <property type="entry name" value="VapC_Nob1"/>
    <property type="match status" value="1"/>
</dbReference>
<comment type="function">
    <text evidence="8">Toxic component of a toxin-antitoxin (TA) system. An RNase.</text>
</comment>
<dbReference type="PANTHER" id="PTHR33653:SF1">
    <property type="entry name" value="RIBONUCLEASE VAPC2"/>
    <property type="match status" value="1"/>
</dbReference>
<evidence type="ECO:0000256" key="3">
    <source>
        <dbReference type="ARBA" id="ARBA00022722"/>
    </source>
</evidence>
<evidence type="ECO:0000256" key="2">
    <source>
        <dbReference type="ARBA" id="ARBA00022649"/>
    </source>
</evidence>
<evidence type="ECO:0000313" key="15">
    <source>
        <dbReference type="Proteomes" id="UP000287746"/>
    </source>
</evidence>
<keyword evidence="6 8" id="KW-0460">Magnesium</keyword>
<keyword evidence="3 8" id="KW-0540">Nuclease</keyword>
<evidence type="ECO:0000313" key="12">
    <source>
        <dbReference type="EMBL" id="RSY89596.1"/>
    </source>
</evidence>
<feature type="binding site" evidence="8">
    <location>
        <position position="7"/>
    </location>
    <ligand>
        <name>Mg(2+)</name>
        <dbReference type="ChEBI" id="CHEBI:18420"/>
    </ligand>
</feature>
<evidence type="ECO:0000256" key="8">
    <source>
        <dbReference type="HAMAP-Rule" id="MF_00265"/>
    </source>
</evidence>
<dbReference type="EMBL" id="QQWO01000016">
    <property type="protein sequence ID" value="RSV00503.1"/>
    <property type="molecule type" value="Genomic_DNA"/>
</dbReference>
<keyword evidence="5 8" id="KW-0378">Hydrolase</keyword>
<accession>A0A1L6JCL3</accession>
<reference evidence="10" key="1">
    <citation type="submission" date="2016-12" db="EMBL/GenBank/DDBJ databases">
        <title>Whole genome sequencing of Sphingomonas koreensis.</title>
        <authorList>
            <person name="Conlan S."/>
            <person name="Thomas P.J."/>
            <person name="Mullikin J."/>
            <person name="Palmore T.N."/>
            <person name="Frank K.M."/>
            <person name="Segre J.A."/>
        </authorList>
    </citation>
    <scope>NUCLEOTIDE SEQUENCE</scope>
    <source>
        <strain evidence="10">ABOJV</strain>
    </source>
</reference>
<reference evidence="13" key="2">
    <citation type="submission" date="2016-12" db="EMBL/GenBank/DDBJ databases">
        <title>Whole genome sequencing of Sphingomonas sp. ABOJV.</title>
        <authorList>
            <person name="Conlan S."/>
            <person name="Thomas P.J."/>
            <person name="Mullikin J."/>
            <person name="Palmore T.N."/>
            <person name="Frank K.M."/>
            <person name="Segre J.A."/>
        </authorList>
    </citation>
    <scope>NUCLEOTIDE SEQUENCE [LARGE SCALE GENOMIC DNA]</scope>
    <source>
        <strain evidence="13">ABOJV</strain>
    </source>
</reference>
<feature type="binding site" evidence="8">
    <location>
        <position position="81"/>
    </location>
    <ligand>
        <name>Mg(2+)</name>
        <dbReference type="ChEBI" id="CHEBI:18420"/>
    </ligand>
</feature>
<evidence type="ECO:0000256" key="1">
    <source>
        <dbReference type="ARBA" id="ARBA00001946"/>
    </source>
</evidence>
<dbReference type="GO" id="GO:0000287">
    <property type="term" value="F:magnesium ion binding"/>
    <property type="evidence" value="ECO:0007669"/>
    <property type="project" value="UniProtKB-UniRule"/>
</dbReference>
<keyword evidence="4 8" id="KW-0479">Metal-binding</keyword>
<dbReference type="GO" id="GO:0090729">
    <property type="term" value="F:toxin activity"/>
    <property type="evidence" value="ECO:0007669"/>
    <property type="project" value="UniProtKB-KW"/>
</dbReference>
<sequence>MTRYLLDTNICIRILRDPKCRVALRAAREEGVAISAVSLAELAQGALASADAFAESVAVLPFDADAARRFPAARKARGKFDRLIAAHALALGATLVTHNVRDFRDVPGLRIEDWTL</sequence>
<dbReference type="Gene3D" id="3.40.50.1010">
    <property type="entry name" value="5'-nuclease"/>
    <property type="match status" value="1"/>
</dbReference>
<protein>
    <recommendedName>
        <fullName evidence="8">Ribonuclease VapC</fullName>
        <shortName evidence="8">RNase VapC</shortName>
        <ecNumber evidence="8">3.1.-.-</ecNumber>
    </recommendedName>
    <alternativeName>
        <fullName evidence="8">Toxin VapC</fullName>
    </alternativeName>
</protein>
<dbReference type="RefSeq" id="WP_066579228.1">
    <property type="nucleotide sequence ID" value="NZ_CP018820.1"/>
</dbReference>
<dbReference type="Proteomes" id="UP000286681">
    <property type="component" value="Unassembled WGS sequence"/>
</dbReference>
<evidence type="ECO:0000313" key="10">
    <source>
        <dbReference type="EMBL" id="APR53645.1"/>
    </source>
</evidence>
<dbReference type="Proteomes" id="UP000185161">
    <property type="component" value="Chromosome"/>
</dbReference>
<dbReference type="OrthoDB" id="9796690at2"/>
<gene>
    <name evidence="8" type="primary">vapC</name>
    <name evidence="10" type="ORF">BRX40_15535</name>
    <name evidence="11" type="ORF">CA257_16990</name>
    <name evidence="12" type="ORF">DAH66_02775</name>
</gene>
<dbReference type="InterPro" id="IPR029060">
    <property type="entry name" value="PIN-like_dom_sf"/>
</dbReference>
<comment type="cofactor">
    <cofactor evidence="1 8">
        <name>Mg(2+)</name>
        <dbReference type="ChEBI" id="CHEBI:18420"/>
    </cofactor>
</comment>
<dbReference type="Proteomes" id="UP000287746">
    <property type="component" value="Unassembled WGS sequence"/>
</dbReference>
<evidence type="ECO:0000313" key="14">
    <source>
        <dbReference type="Proteomes" id="UP000286681"/>
    </source>
</evidence>
<dbReference type="GO" id="GO:0016787">
    <property type="term" value="F:hydrolase activity"/>
    <property type="evidence" value="ECO:0007669"/>
    <property type="project" value="UniProtKB-KW"/>
</dbReference>
<dbReference type="SUPFAM" id="SSF88723">
    <property type="entry name" value="PIN domain-like"/>
    <property type="match status" value="1"/>
</dbReference>
<evidence type="ECO:0000259" key="9">
    <source>
        <dbReference type="Pfam" id="PF01850"/>
    </source>
</evidence>